<proteinExistence type="predicted"/>
<reference evidence="1 2" key="1">
    <citation type="journal article" date="2016" name="Nat. Commun.">
        <title>Thousands of microbial genomes shed light on interconnected biogeochemical processes in an aquifer system.</title>
        <authorList>
            <person name="Anantharaman K."/>
            <person name="Brown C.T."/>
            <person name="Hug L.A."/>
            <person name="Sharon I."/>
            <person name="Castelle C.J."/>
            <person name="Probst A.J."/>
            <person name="Thomas B.C."/>
            <person name="Singh A."/>
            <person name="Wilkins M.J."/>
            <person name="Karaoz U."/>
            <person name="Brodie E.L."/>
            <person name="Williams K.H."/>
            <person name="Hubbard S.S."/>
            <person name="Banfield J.F."/>
        </authorList>
    </citation>
    <scope>NUCLEOTIDE SEQUENCE [LARGE SCALE GENOMIC DNA]</scope>
</reference>
<sequence>MDNDVLHMTGANVEISKWIKKRSGKVVPLDPAATHVDSGALDGDSVLRSELMEKYRSGDPKTRREAYEELHRRGWI</sequence>
<gene>
    <name evidence="1" type="ORF">A2572_01765</name>
</gene>
<protein>
    <submittedName>
        <fullName evidence="1">Uncharacterized protein</fullName>
    </submittedName>
</protein>
<evidence type="ECO:0000313" key="2">
    <source>
        <dbReference type="Proteomes" id="UP000179237"/>
    </source>
</evidence>
<dbReference type="Proteomes" id="UP000179237">
    <property type="component" value="Unassembled WGS sequence"/>
</dbReference>
<dbReference type="AlphaFoldDB" id="A0A1F5FUJ4"/>
<evidence type="ECO:0000313" key="1">
    <source>
        <dbReference type="EMBL" id="OGD83234.1"/>
    </source>
</evidence>
<name>A0A1F5FUJ4_9BACT</name>
<organism evidence="1 2">
    <name type="scientific">Candidatus Collierbacteria bacterium RIFOXYD1_FULL_40_9</name>
    <dbReference type="NCBI Taxonomy" id="1817731"/>
    <lineage>
        <taxon>Bacteria</taxon>
        <taxon>Candidatus Collieribacteriota</taxon>
    </lineage>
</organism>
<accession>A0A1F5FUJ4</accession>
<dbReference type="EMBL" id="MFAQ01000023">
    <property type="protein sequence ID" value="OGD83234.1"/>
    <property type="molecule type" value="Genomic_DNA"/>
</dbReference>
<comment type="caution">
    <text evidence="1">The sequence shown here is derived from an EMBL/GenBank/DDBJ whole genome shotgun (WGS) entry which is preliminary data.</text>
</comment>